<dbReference type="EMBL" id="JASFZW010000001">
    <property type="protein sequence ID" value="KAK2080761.1"/>
    <property type="molecule type" value="Genomic_DNA"/>
</dbReference>
<keyword evidence="3 4" id="KW-0501">Molybdenum cofactor biosynthesis</keyword>
<dbReference type="CDD" id="cd00756">
    <property type="entry name" value="MoaE"/>
    <property type="match status" value="1"/>
</dbReference>
<organism evidence="5 6">
    <name type="scientific">Prototheca wickerhamii</name>
    <dbReference type="NCBI Taxonomy" id="3111"/>
    <lineage>
        <taxon>Eukaryota</taxon>
        <taxon>Viridiplantae</taxon>
        <taxon>Chlorophyta</taxon>
        <taxon>core chlorophytes</taxon>
        <taxon>Trebouxiophyceae</taxon>
        <taxon>Chlorellales</taxon>
        <taxon>Chlorellaceae</taxon>
        <taxon>Prototheca</taxon>
    </lineage>
</organism>
<proteinExistence type="inferred from homology"/>
<sequence length="155" mass="17305">MLSQWESGEQWRVEVSPYALSLDQHVKWVADPGAGAISTFSGVTRDSFKGKTVLKLEYECYIPMALKTLKDICVECLQRFDVAKVSVAHRTGTVGIGESSVIIAASSAHRKPSIEACHWLIDTLKAFVPIWKKEFFTDGQVWKENAESRLLDAES</sequence>
<dbReference type="PANTHER" id="PTHR23404">
    <property type="entry name" value="MOLYBDOPTERIN SYNTHASE RELATED"/>
    <property type="match status" value="1"/>
</dbReference>
<reference evidence="5" key="1">
    <citation type="submission" date="2021-01" db="EMBL/GenBank/DDBJ databases">
        <authorList>
            <person name="Eckstrom K.M.E."/>
        </authorList>
    </citation>
    <scope>NUCLEOTIDE SEQUENCE</scope>
    <source>
        <strain evidence="5">UVCC 0001</strain>
    </source>
</reference>
<comment type="caution">
    <text evidence="5">The sequence shown here is derived from an EMBL/GenBank/DDBJ whole genome shotgun (WGS) entry which is preliminary data.</text>
</comment>
<feature type="binding site" evidence="4">
    <location>
        <begin position="109"/>
        <end position="110"/>
    </location>
    <ligand>
        <name>substrate</name>
    </ligand>
</feature>
<feature type="binding site" evidence="4">
    <location>
        <begin position="132"/>
        <end position="134"/>
    </location>
    <ligand>
        <name>substrate</name>
    </ligand>
</feature>
<comment type="pathway">
    <text evidence="4">Cofactor biosynthesis; molybdopterin biosynthesis.</text>
</comment>
<dbReference type="SUPFAM" id="SSF54690">
    <property type="entry name" value="Molybdopterin synthase subunit MoaE"/>
    <property type="match status" value="1"/>
</dbReference>
<comment type="function">
    <text evidence="4">Catalytic subunit of the molybdopterin synthase complex, a complex that catalyzes the conversion of precursor Z into molybdopterin. Acts by mediating the incorporation of 2 sulfur atoms from thiocarboxylated MOCS2A into precursor Z to generate a dithiolene group.</text>
</comment>
<keyword evidence="2 4" id="KW-0808">Transferase</keyword>
<comment type="subunit">
    <text evidence="4">Heterotetramer; composed of 2 small (MOCS2A) and 2 large (MOCS2B) subunits.</text>
</comment>
<protein>
    <recommendedName>
        <fullName evidence="4">Molybdopterin synthase catalytic subunit</fullName>
        <ecNumber evidence="4">2.8.1.12</ecNumber>
    </recommendedName>
    <alternativeName>
        <fullName evidence="4">Molybdenum cofactor synthesis protein 2 large subunit</fullName>
    </alternativeName>
    <alternativeName>
        <fullName evidence="4">Molybdenum cofactor synthesis protein 2B</fullName>
        <shortName evidence="4">MOCS2B</shortName>
    </alternativeName>
</protein>
<dbReference type="Proteomes" id="UP001255856">
    <property type="component" value="Unassembled WGS sequence"/>
</dbReference>
<dbReference type="AlphaFoldDB" id="A0AAD9MPA8"/>
<accession>A0AAD9MPA8</accession>
<comment type="catalytic activity">
    <reaction evidence="4">
        <text>2 [molybdopterin-synthase sulfur-carrier protein]-C-terminal-Gly-aminoethanethioate + cyclic pyranopterin phosphate + H2O = molybdopterin + 2 [molybdopterin-synthase sulfur-carrier protein]-C-terminal Gly-Gly + 2 H(+)</text>
        <dbReference type="Rhea" id="RHEA:26333"/>
        <dbReference type="Rhea" id="RHEA-COMP:12202"/>
        <dbReference type="Rhea" id="RHEA-COMP:19907"/>
        <dbReference type="ChEBI" id="CHEBI:15377"/>
        <dbReference type="ChEBI" id="CHEBI:15378"/>
        <dbReference type="ChEBI" id="CHEBI:58698"/>
        <dbReference type="ChEBI" id="CHEBI:59648"/>
        <dbReference type="ChEBI" id="CHEBI:90778"/>
        <dbReference type="ChEBI" id="CHEBI:232372"/>
        <dbReference type="EC" id="2.8.1.12"/>
    </reaction>
</comment>
<dbReference type="Pfam" id="PF02391">
    <property type="entry name" value="MoaE"/>
    <property type="match status" value="1"/>
</dbReference>
<dbReference type="InterPro" id="IPR003448">
    <property type="entry name" value="Mopterin_biosynth_MoaE"/>
</dbReference>
<evidence type="ECO:0000256" key="1">
    <source>
        <dbReference type="ARBA" id="ARBA00022490"/>
    </source>
</evidence>
<comment type="subcellular location">
    <subcellularLocation>
        <location evidence="4">Cytoplasm</location>
    </subcellularLocation>
</comment>
<dbReference type="InterPro" id="IPR036563">
    <property type="entry name" value="MoaE_sf"/>
</dbReference>
<dbReference type="GO" id="GO:0030366">
    <property type="term" value="F:molybdopterin synthase activity"/>
    <property type="evidence" value="ECO:0007669"/>
    <property type="project" value="UniProtKB-UniRule"/>
</dbReference>
<evidence type="ECO:0000313" key="5">
    <source>
        <dbReference type="EMBL" id="KAK2080761.1"/>
    </source>
</evidence>
<dbReference type="FunFam" id="3.90.1170.40:FF:000002">
    <property type="entry name" value="Molybdopterin synthase catalytic subunit"/>
    <property type="match status" value="1"/>
</dbReference>
<gene>
    <name evidence="5" type="ORF">QBZ16_000615</name>
</gene>
<dbReference type="GO" id="GO:1990140">
    <property type="term" value="C:molybdopterin synthase complex"/>
    <property type="evidence" value="ECO:0007669"/>
    <property type="project" value="UniProtKB-UniRule"/>
</dbReference>
<dbReference type="HAMAP" id="MF_03052">
    <property type="entry name" value="MOC2B"/>
    <property type="match status" value="1"/>
</dbReference>
<name>A0AAD9MPA8_PROWI</name>
<keyword evidence="6" id="KW-1185">Reference proteome</keyword>
<keyword evidence="1 4" id="KW-0963">Cytoplasm</keyword>
<evidence type="ECO:0000256" key="3">
    <source>
        <dbReference type="ARBA" id="ARBA00023150"/>
    </source>
</evidence>
<dbReference type="InterPro" id="IPR028888">
    <property type="entry name" value="MOCS2B_euk"/>
</dbReference>
<evidence type="ECO:0000256" key="2">
    <source>
        <dbReference type="ARBA" id="ARBA00022679"/>
    </source>
</evidence>
<evidence type="ECO:0000313" key="6">
    <source>
        <dbReference type="Proteomes" id="UP001255856"/>
    </source>
</evidence>
<dbReference type="Gene3D" id="3.90.1170.40">
    <property type="entry name" value="Molybdopterin biosynthesis MoaE subunit"/>
    <property type="match status" value="1"/>
</dbReference>
<feature type="binding site" evidence="4">
    <location>
        <position position="125"/>
    </location>
    <ligand>
        <name>substrate</name>
    </ligand>
</feature>
<dbReference type="GO" id="GO:0006777">
    <property type="term" value="P:Mo-molybdopterin cofactor biosynthetic process"/>
    <property type="evidence" value="ECO:0007669"/>
    <property type="project" value="UniProtKB-UniRule"/>
</dbReference>
<evidence type="ECO:0000256" key="4">
    <source>
        <dbReference type="HAMAP-Rule" id="MF_03052"/>
    </source>
</evidence>
<dbReference type="EC" id="2.8.1.12" evidence="4"/>
<comment type="similarity">
    <text evidence="4">Belongs to the MoaE family. MOCS2B subfamily.</text>
</comment>